<evidence type="ECO:0000313" key="3">
    <source>
        <dbReference type="EMBL" id="EEQ48981.1"/>
    </source>
</evidence>
<dbReference type="eggNOG" id="COG2755">
    <property type="taxonomic scope" value="Bacteria"/>
</dbReference>
<dbReference type="Proteomes" id="UP000005309">
    <property type="component" value="Unassembled WGS sequence"/>
</dbReference>
<dbReference type="InterPro" id="IPR051532">
    <property type="entry name" value="Ester_Hydrolysis_Enzymes"/>
</dbReference>
<dbReference type="HOGENOM" id="CLU_037745_0_0_9"/>
<dbReference type="InterPro" id="IPR013783">
    <property type="entry name" value="Ig-like_fold"/>
</dbReference>
<dbReference type="InterPro" id="IPR036514">
    <property type="entry name" value="SGNH_hydro_sf"/>
</dbReference>
<comment type="caution">
    <text evidence="3">The sequence shown here is derived from an EMBL/GenBank/DDBJ whole genome shotgun (WGS) entry which is preliminary data.</text>
</comment>
<organism evidence="3 4">
    <name type="scientific">Selenomonas flueggei ATCC 43531</name>
    <dbReference type="NCBI Taxonomy" id="638302"/>
    <lineage>
        <taxon>Bacteria</taxon>
        <taxon>Bacillati</taxon>
        <taxon>Bacillota</taxon>
        <taxon>Negativicutes</taxon>
        <taxon>Selenomonadales</taxon>
        <taxon>Selenomonadaceae</taxon>
        <taxon>Selenomonas</taxon>
    </lineage>
</organism>
<dbReference type="Gene3D" id="3.40.50.1110">
    <property type="entry name" value="SGNH hydrolase"/>
    <property type="match status" value="1"/>
</dbReference>
<keyword evidence="1" id="KW-0812">Transmembrane</keyword>
<evidence type="ECO:0000256" key="1">
    <source>
        <dbReference type="SAM" id="Phobius"/>
    </source>
</evidence>
<keyword evidence="1" id="KW-0472">Membrane</keyword>
<sequence length="541" mass="61481">MKQYLFFTSLIFFIVIGCIFFLEKTDFLHLRELDISAKVYEEDGTVTLRWERPAYPCYYRVDTYIKTTGTGTDKAGFELVKTDFTTTPSYRISSAPIPFYYRITAYGMFGALTSPSTEIASPYFAAQAPIPIYHYTKEHPASLMPFLVWHSIPNAVLYEVELLSAPPEQEGGISLSTKYHLTSTRDVFTNGWQADLRKFSSHKIIYWRVRALGLKQEPIGEFSSAEPLVIDQNATIPDHPLPNIFDQVMNFHQPIYPVYQWIPMNGVHTYEVELLTEKPDHDHGTKPDPHRAWAQTISDANAIYDEYARPYAGTYYWRVRGLDAKGHTVGTWSNVASFTVNPAPSGHVYAAALGDSITHGGGAISNSPAFLEYSYTTYLSFDCLNLGRSGDTSHTTLERFDQDVLPLRPANLLILTGSNSLRADTPAEEIIKDLDDIQKKCSLHGIRPIFLTLLPLNPERIQLAFHIETDPTWKIKLNLINAWIRSQVYYIDIEPYFYDAKWSVLNPLLSTDGLHPDVNGKRMMADLINQHRDLLSEIPEK</sequence>
<gene>
    <name evidence="3" type="ORF">HMPREF0908_0711</name>
</gene>
<keyword evidence="4" id="KW-1185">Reference proteome</keyword>
<dbReference type="Gene3D" id="2.60.40.10">
    <property type="entry name" value="Immunoglobulins"/>
    <property type="match status" value="1"/>
</dbReference>
<evidence type="ECO:0000313" key="4">
    <source>
        <dbReference type="Proteomes" id="UP000005309"/>
    </source>
</evidence>
<protein>
    <submittedName>
        <fullName evidence="3">GDSL-like protein</fullName>
    </submittedName>
</protein>
<dbReference type="RefSeq" id="WP_006689446.1">
    <property type="nucleotide sequence ID" value="NZ_GG694006.1"/>
</dbReference>
<proteinExistence type="predicted"/>
<dbReference type="EMBL" id="ACLA01000010">
    <property type="protein sequence ID" value="EEQ48981.1"/>
    <property type="molecule type" value="Genomic_DNA"/>
</dbReference>
<evidence type="ECO:0000259" key="2">
    <source>
        <dbReference type="Pfam" id="PF13472"/>
    </source>
</evidence>
<dbReference type="OrthoDB" id="1625474at2"/>
<feature type="domain" description="SGNH hydrolase-type esterase" evidence="2">
    <location>
        <begin position="352"/>
        <end position="522"/>
    </location>
</feature>
<dbReference type="PANTHER" id="PTHR30383">
    <property type="entry name" value="THIOESTERASE 1/PROTEASE 1/LYSOPHOSPHOLIPASE L1"/>
    <property type="match status" value="1"/>
</dbReference>
<feature type="transmembrane region" description="Helical" evidence="1">
    <location>
        <begin position="6"/>
        <end position="22"/>
    </location>
</feature>
<accession>C4V2G7</accession>
<keyword evidence="1" id="KW-1133">Transmembrane helix</keyword>
<dbReference type="InterPro" id="IPR013830">
    <property type="entry name" value="SGNH_hydro"/>
</dbReference>
<dbReference type="STRING" id="638302.HMPREF0908_0711"/>
<dbReference type="SUPFAM" id="SSF52266">
    <property type="entry name" value="SGNH hydrolase"/>
    <property type="match status" value="1"/>
</dbReference>
<dbReference type="Pfam" id="PF13472">
    <property type="entry name" value="Lipase_GDSL_2"/>
    <property type="match status" value="1"/>
</dbReference>
<dbReference type="AlphaFoldDB" id="C4V2G7"/>
<dbReference type="PANTHER" id="PTHR30383:SF5">
    <property type="entry name" value="SGNH HYDROLASE-TYPE ESTERASE DOMAIN-CONTAINING PROTEIN"/>
    <property type="match status" value="1"/>
</dbReference>
<name>C4V2G7_9FIRM</name>
<dbReference type="PROSITE" id="PS51257">
    <property type="entry name" value="PROKAR_LIPOPROTEIN"/>
    <property type="match status" value="1"/>
</dbReference>
<reference evidence="3 4" key="1">
    <citation type="submission" date="2009-04" db="EMBL/GenBank/DDBJ databases">
        <authorList>
            <person name="Qin X."/>
            <person name="Bachman B."/>
            <person name="Battles P."/>
            <person name="Bell A."/>
            <person name="Bess C."/>
            <person name="Bickham C."/>
            <person name="Chaboub L."/>
            <person name="Chen D."/>
            <person name="Coyle M."/>
            <person name="Deiros D.R."/>
            <person name="Dinh H."/>
            <person name="Forbes L."/>
            <person name="Fowler G."/>
            <person name="Francisco L."/>
            <person name="Fu Q."/>
            <person name="Gubbala S."/>
            <person name="Hale W."/>
            <person name="Han Y."/>
            <person name="Hemphill L."/>
            <person name="Highlander S.K."/>
            <person name="Hirani K."/>
            <person name="Hogues M."/>
            <person name="Jackson L."/>
            <person name="Jakkamsetti A."/>
            <person name="Javaid M."/>
            <person name="Jiang H."/>
            <person name="Korchina V."/>
            <person name="Kovar C."/>
            <person name="Lara F."/>
            <person name="Lee S."/>
            <person name="Mata R."/>
            <person name="Mathew T."/>
            <person name="Moen C."/>
            <person name="Morales K."/>
            <person name="Munidasa M."/>
            <person name="Nazareth L."/>
            <person name="Ngo R."/>
            <person name="Nguyen L."/>
            <person name="Okwuonu G."/>
            <person name="Ongeri F."/>
            <person name="Patil S."/>
            <person name="Petrosino J."/>
            <person name="Pham C."/>
            <person name="Pham P."/>
            <person name="Pu L.-L."/>
            <person name="Puazo M."/>
            <person name="Raj R."/>
            <person name="Reid J."/>
            <person name="Rouhana J."/>
            <person name="Saada N."/>
            <person name="Shang Y."/>
            <person name="Simmons D."/>
            <person name="Thornton R."/>
            <person name="Warren J."/>
            <person name="Weissenberger G."/>
            <person name="Zhang J."/>
            <person name="Zhang L."/>
            <person name="Zhou C."/>
            <person name="Zhu D."/>
            <person name="Muzny D."/>
            <person name="Worley K."/>
            <person name="Gibbs R."/>
        </authorList>
    </citation>
    <scope>NUCLEOTIDE SEQUENCE [LARGE SCALE GENOMIC DNA]</scope>
    <source>
        <strain evidence="3 4">ATCC 43531</strain>
    </source>
</reference>
<dbReference type="GO" id="GO:0004622">
    <property type="term" value="F:phosphatidylcholine lysophospholipase activity"/>
    <property type="evidence" value="ECO:0007669"/>
    <property type="project" value="TreeGrafter"/>
</dbReference>